<organism evidence="1 2">
    <name type="scientific">Novosphingobium pentaromativorans US6-1</name>
    <dbReference type="NCBI Taxonomy" id="1088721"/>
    <lineage>
        <taxon>Bacteria</taxon>
        <taxon>Pseudomonadati</taxon>
        <taxon>Pseudomonadota</taxon>
        <taxon>Alphaproteobacteria</taxon>
        <taxon>Sphingomonadales</taxon>
        <taxon>Sphingomonadaceae</taxon>
        <taxon>Novosphingobium</taxon>
    </lineage>
</organism>
<keyword evidence="2" id="KW-1185">Reference proteome</keyword>
<accession>G6E6U4</accession>
<reference evidence="1 2" key="1">
    <citation type="journal article" date="2012" name="J. Bacteriol.">
        <title>Genome sequence of benzo(a)pyrene-degrading bacterium Novosphingobium pentaromativorans US6-1.</title>
        <authorList>
            <person name="Luo Y.R."/>
            <person name="Kang S.G."/>
            <person name="Kim S.J."/>
            <person name="Kim M.R."/>
            <person name="Li N."/>
            <person name="Lee J.H."/>
            <person name="Kwon K.K."/>
        </authorList>
    </citation>
    <scope>NUCLEOTIDE SEQUENCE [LARGE SCALE GENOMIC DNA]</scope>
    <source>
        <strain evidence="1 2">US6-1</strain>
    </source>
</reference>
<dbReference type="Proteomes" id="UP000004030">
    <property type="component" value="Unassembled WGS sequence"/>
</dbReference>
<evidence type="ECO:0000313" key="1">
    <source>
        <dbReference type="EMBL" id="EHJ62990.1"/>
    </source>
</evidence>
<evidence type="ECO:0000313" key="2">
    <source>
        <dbReference type="Proteomes" id="UP000004030"/>
    </source>
</evidence>
<sequence length="37" mass="3883">MGNVSLGKVCAFRVVLSGPLSAERADRTTRHLTPKGG</sequence>
<dbReference type="EMBL" id="AGFM01000002">
    <property type="protein sequence ID" value="EHJ62990.1"/>
    <property type="molecule type" value="Genomic_DNA"/>
</dbReference>
<dbReference type="PATRIC" id="fig|1088721.3.peg.65"/>
<dbReference type="AlphaFoldDB" id="G6E6U4"/>
<proteinExistence type="predicted"/>
<protein>
    <submittedName>
        <fullName evidence="1">Uncharacterized protein</fullName>
    </submittedName>
</protein>
<gene>
    <name evidence="1" type="ORF">NSU_0065</name>
</gene>
<comment type="caution">
    <text evidence="1">The sequence shown here is derived from an EMBL/GenBank/DDBJ whole genome shotgun (WGS) entry which is preliminary data.</text>
</comment>
<name>G6E6U4_9SPHN</name>